<gene>
    <name evidence="2" type="ORF">RSOLAG22IIIB_07332</name>
</gene>
<feature type="region of interest" description="Disordered" evidence="1">
    <location>
        <begin position="444"/>
        <end position="466"/>
    </location>
</feature>
<feature type="compositionally biased region" description="Pro residues" evidence="1">
    <location>
        <begin position="76"/>
        <end position="89"/>
    </location>
</feature>
<dbReference type="Pfam" id="PF02992">
    <property type="entry name" value="Transposase_21"/>
    <property type="match status" value="1"/>
</dbReference>
<dbReference type="GO" id="GO:0016874">
    <property type="term" value="F:ligase activity"/>
    <property type="evidence" value="ECO:0007669"/>
    <property type="project" value="UniProtKB-KW"/>
</dbReference>
<feature type="region of interest" description="Disordered" evidence="1">
    <location>
        <begin position="1"/>
        <end position="102"/>
    </location>
</feature>
<keyword evidence="2" id="KW-0436">Ligase</keyword>
<accession>A0A0K6FM29</accession>
<evidence type="ECO:0000313" key="2">
    <source>
        <dbReference type="EMBL" id="CUA67291.1"/>
    </source>
</evidence>
<dbReference type="EMBL" id="CYGV01000080">
    <property type="protein sequence ID" value="CUA67291.1"/>
    <property type="molecule type" value="Genomic_DNA"/>
</dbReference>
<dbReference type="PANTHER" id="PTHR46579:SF1">
    <property type="entry name" value="F5_8 TYPE C DOMAIN-CONTAINING PROTEIN"/>
    <property type="match status" value="1"/>
</dbReference>
<feature type="compositionally biased region" description="Polar residues" evidence="1">
    <location>
        <begin position="32"/>
        <end position="49"/>
    </location>
</feature>
<feature type="compositionally biased region" description="Basic and acidic residues" evidence="1">
    <location>
        <begin position="21"/>
        <end position="31"/>
    </location>
</feature>
<name>A0A0K6FM29_9AGAM</name>
<evidence type="ECO:0000256" key="1">
    <source>
        <dbReference type="SAM" id="MobiDB-lite"/>
    </source>
</evidence>
<dbReference type="Proteomes" id="UP000044841">
    <property type="component" value="Unassembled WGS sequence"/>
</dbReference>
<feature type="compositionally biased region" description="Acidic residues" evidence="1">
    <location>
        <begin position="90"/>
        <end position="101"/>
    </location>
</feature>
<evidence type="ECO:0000313" key="3">
    <source>
        <dbReference type="Proteomes" id="UP000044841"/>
    </source>
</evidence>
<dbReference type="AlphaFoldDB" id="A0A0K6FM29"/>
<keyword evidence="3" id="KW-1185">Reference proteome</keyword>
<proteinExistence type="predicted"/>
<organism evidence="2 3">
    <name type="scientific">Rhizoctonia solani</name>
    <dbReference type="NCBI Taxonomy" id="456999"/>
    <lineage>
        <taxon>Eukaryota</taxon>
        <taxon>Fungi</taxon>
        <taxon>Dikarya</taxon>
        <taxon>Basidiomycota</taxon>
        <taxon>Agaricomycotina</taxon>
        <taxon>Agaricomycetes</taxon>
        <taxon>Cantharellales</taxon>
        <taxon>Ceratobasidiaceae</taxon>
        <taxon>Rhizoctonia</taxon>
    </lineage>
</organism>
<dbReference type="PANTHER" id="PTHR46579">
    <property type="entry name" value="F5/8 TYPE C DOMAIN-CONTAINING PROTEIN-RELATED"/>
    <property type="match status" value="1"/>
</dbReference>
<dbReference type="InterPro" id="IPR004242">
    <property type="entry name" value="Transposase_21"/>
</dbReference>
<sequence length="1093" mass="124333">MNHTGDTTNTTSSASEDEDKEKDKGKDHMDIDSTQGDLSGQGLESNYNDGSGEMGYRSGSDRPETPSSTGSWLDVPTPPPSLPPTPPPDSDNENQPLEDEDGFARITLEDYREYDRWYAEDNIVELNQIVAEILSKEDLDSVKMGAIRLCGHISQRDYERIRYSFKENVTLMSTYRLHKRLAILSGITPTMIDCCNNVCHAFTGRYADDEACSTCKHPRFDSKGKPYKVFEYLPITPRFQGYFNNPEMVQAMEYRHKYKQEPGQIDEYFDSTNYKSLRETDIVVDGTNLGVKFFQKRRDIAYMVMLDGVELFDQATNQKSTCWPIMAQNLNLPASQRTKLRNLIPLGVIPGPNQPKDFDSFLSPFVEEALEQARGVETYDATTRKKFTLRAHPVIVSGDMQAIKHATQMKGPNGKCPCRACEIGGVLHSHRRTYYIPLINPTDRPQAIPADRQDPDAELGSHTGYDPLNLPLRTARQIDKQLEKMAAATKTRRQELATEFGLNGESILDRIPSIKRPDSYPHEFLHLFLLNHGPELFSLWSGKHPGLQGLDGPFEFVLAANDLVAIGDETEDATRWFPARFTRPMPNIHTAIVAYCGETWCTWLVHIGPAVLRGRLPQEYYDHYLELVDILQCLLAVTNTRARIEQLKVEVAHYVQEFERLYYRYKYEHLFLCKLTLHAILHVPDDVIRCGPVWVYWSFAMERYCREVTFCAKSKVLPYTAISKQVLQMAQIGTISCRFSEIRKALLFGKNDVPIGENALSKMERIYPGYETHVLRFPCLREFSLNRHVRQRIAAYFRTNEPEFSYGEWYKFLPSRCERWGKLRIADGGDHIRASVACNPTSVYGKRDASFIRFSYEKDKNENDPRASVEMVSAIGYGRLDFILAVTLPRKAPSRNRQADESDIEVDDDFEPRTHVLAHITEAKGVEQDATTELTTYREYGRSFVLDIKNVEHVAARVFTRGVRPAGEWVIIDRSKHVAHVARGYKLAIALVSSFHPPTTPLAYSYFRTNFIMPNGYSYNSHGTNSQGNHYCSRDYGSSAPNQNSYHYSNSDGSYYYSNPNGSSYYNSGSGYSNYSSPNGGGWTSNGGSRQSK</sequence>
<reference evidence="2 3" key="1">
    <citation type="submission" date="2015-07" db="EMBL/GenBank/DDBJ databases">
        <authorList>
            <person name="Noorani M."/>
        </authorList>
    </citation>
    <scope>NUCLEOTIDE SEQUENCE [LARGE SCALE GENOMIC DNA]</scope>
    <source>
        <strain evidence="2">BBA 69670</strain>
    </source>
</reference>
<feature type="compositionally biased region" description="Polar residues" evidence="1">
    <location>
        <begin position="1"/>
        <end position="14"/>
    </location>
</feature>
<protein>
    <submittedName>
        <fullName evidence="2">E4 ubiquitin-protein ligase UFD2</fullName>
    </submittedName>
</protein>